<organism evidence="8">
    <name type="scientific">hydrothermal vent metagenome</name>
    <dbReference type="NCBI Taxonomy" id="652676"/>
    <lineage>
        <taxon>unclassified sequences</taxon>
        <taxon>metagenomes</taxon>
        <taxon>ecological metagenomes</taxon>
    </lineage>
</organism>
<dbReference type="Pfam" id="PF04066">
    <property type="entry name" value="MrpF_PhaF"/>
    <property type="match status" value="1"/>
</dbReference>
<feature type="transmembrane region" description="Helical" evidence="7">
    <location>
        <begin position="6"/>
        <end position="24"/>
    </location>
</feature>
<name>A0A3B0UMZ4_9ZZZZ</name>
<proteinExistence type="predicted"/>
<accession>A0A3B0UMZ4</accession>
<feature type="transmembrane region" description="Helical" evidence="7">
    <location>
        <begin position="63"/>
        <end position="81"/>
    </location>
</feature>
<feature type="transmembrane region" description="Helical" evidence="7">
    <location>
        <begin position="36"/>
        <end position="57"/>
    </location>
</feature>
<dbReference type="PANTHER" id="PTHR34702:SF1">
    <property type="entry name" value="NA(+)_H(+) ANTIPORTER SUBUNIT F"/>
    <property type="match status" value="1"/>
</dbReference>
<keyword evidence="4 7" id="KW-0812">Transmembrane</keyword>
<evidence type="ECO:0000256" key="3">
    <source>
        <dbReference type="ARBA" id="ARBA00022475"/>
    </source>
</evidence>
<evidence type="ECO:0000256" key="7">
    <source>
        <dbReference type="SAM" id="Phobius"/>
    </source>
</evidence>
<evidence type="ECO:0000256" key="5">
    <source>
        <dbReference type="ARBA" id="ARBA00022989"/>
    </source>
</evidence>
<keyword evidence="3" id="KW-1003">Cell membrane</keyword>
<dbReference type="GO" id="GO:0005886">
    <property type="term" value="C:plasma membrane"/>
    <property type="evidence" value="ECO:0007669"/>
    <property type="project" value="UniProtKB-SubCell"/>
</dbReference>
<dbReference type="EMBL" id="UOET01000385">
    <property type="protein sequence ID" value="VAW29593.1"/>
    <property type="molecule type" value="Genomic_DNA"/>
</dbReference>
<evidence type="ECO:0000256" key="1">
    <source>
        <dbReference type="ARBA" id="ARBA00004651"/>
    </source>
</evidence>
<keyword evidence="6 7" id="KW-0472">Membrane</keyword>
<reference evidence="8" key="1">
    <citation type="submission" date="2018-06" db="EMBL/GenBank/DDBJ databases">
        <authorList>
            <person name="Zhirakovskaya E."/>
        </authorList>
    </citation>
    <scope>NUCLEOTIDE SEQUENCE</scope>
</reference>
<sequence length="85" mass="9235">MTYIIYYALTLMALGMILSAIRFVKGPTAGDRTVALDTLTTIGVAALVLLGYMFHRFVYVDVALVYAVLGFIGVIVIARYLEGAL</sequence>
<comment type="subcellular location">
    <subcellularLocation>
        <location evidence="1">Cell membrane</location>
        <topology evidence="1">Multi-pass membrane protein</topology>
    </subcellularLocation>
</comment>
<evidence type="ECO:0008006" key="9">
    <source>
        <dbReference type="Google" id="ProtNLM"/>
    </source>
</evidence>
<dbReference type="GO" id="GO:0015385">
    <property type="term" value="F:sodium:proton antiporter activity"/>
    <property type="evidence" value="ECO:0007669"/>
    <property type="project" value="TreeGrafter"/>
</dbReference>
<evidence type="ECO:0000256" key="6">
    <source>
        <dbReference type="ARBA" id="ARBA00023136"/>
    </source>
</evidence>
<dbReference type="InterPro" id="IPR007208">
    <property type="entry name" value="MrpF/PhaF-like"/>
</dbReference>
<keyword evidence="5 7" id="KW-1133">Transmembrane helix</keyword>
<evidence type="ECO:0000313" key="8">
    <source>
        <dbReference type="EMBL" id="VAW29593.1"/>
    </source>
</evidence>
<gene>
    <name evidence="8" type="ORF">MNBD_BACTEROID07-1385</name>
</gene>
<protein>
    <recommendedName>
        <fullName evidence="9">Na(+) H(+) antiporter subunit F</fullName>
    </recommendedName>
</protein>
<evidence type="ECO:0000256" key="2">
    <source>
        <dbReference type="ARBA" id="ARBA00022448"/>
    </source>
</evidence>
<evidence type="ECO:0000256" key="4">
    <source>
        <dbReference type="ARBA" id="ARBA00022692"/>
    </source>
</evidence>
<dbReference type="AlphaFoldDB" id="A0A3B0UMZ4"/>
<dbReference type="PANTHER" id="PTHR34702">
    <property type="entry name" value="NA(+)/H(+) ANTIPORTER SUBUNIT F1"/>
    <property type="match status" value="1"/>
</dbReference>
<keyword evidence="2" id="KW-0813">Transport</keyword>